<feature type="transmembrane region" description="Helical" evidence="1">
    <location>
        <begin position="22"/>
        <end position="49"/>
    </location>
</feature>
<feature type="transmembrane region" description="Helical" evidence="1">
    <location>
        <begin position="98"/>
        <end position="120"/>
    </location>
</feature>
<evidence type="ECO:0000256" key="1">
    <source>
        <dbReference type="SAM" id="Phobius"/>
    </source>
</evidence>
<keyword evidence="1" id="KW-0472">Membrane</keyword>
<feature type="transmembrane region" description="Helical" evidence="1">
    <location>
        <begin position="69"/>
        <end position="92"/>
    </location>
</feature>
<dbReference type="AlphaFoldDB" id="A0A1A0H8F2"/>
<name>A0A1A0H8F2_9ASCO</name>
<evidence type="ECO:0000313" key="2">
    <source>
        <dbReference type="EMBL" id="OBA20168.1"/>
    </source>
</evidence>
<keyword evidence="1" id="KW-1133">Transmembrane helix</keyword>
<dbReference type="GeneID" id="30028041"/>
<sequence>MTAGYPLGHDFWCQFWWPVRKFFGLALVSSGVCFILWLLFGWFLGQFLVSRGEPLWWPFRSLERVPGPLSLRSCAVLILSLGSLSPCAFYPIPPLLYSLFSLFPVFSPCSFFPFRVLFFFL</sequence>
<proteinExistence type="predicted"/>
<dbReference type="RefSeq" id="XP_018710693.1">
    <property type="nucleotide sequence ID" value="XM_018855065.1"/>
</dbReference>
<gene>
    <name evidence="2" type="ORF">METBIDRAFT_213813</name>
</gene>
<dbReference type="Proteomes" id="UP000092555">
    <property type="component" value="Unassembled WGS sequence"/>
</dbReference>
<keyword evidence="1" id="KW-0812">Transmembrane</keyword>
<keyword evidence="3" id="KW-1185">Reference proteome</keyword>
<evidence type="ECO:0000313" key="3">
    <source>
        <dbReference type="Proteomes" id="UP000092555"/>
    </source>
</evidence>
<protein>
    <submittedName>
        <fullName evidence="2">Uncharacterized protein</fullName>
    </submittedName>
</protein>
<accession>A0A1A0H8F2</accession>
<reference evidence="2 3" key="1">
    <citation type="submission" date="2016-05" db="EMBL/GenBank/DDBJ databases">
        <title>Comparative genomics of biotechnologically important yeasts.</title>
        <authorList>
            <consortium name="DOE Joint Genome Institute"/>
            <person name="Riley R."/>
            <person name="Haridas S."/>
            <person name="Wolfe K.H."/>
            <person name="Lopes M.R."/>
            <person name="Hittinger C.T."/>
            <person name="Goker M."/>
            <person name="Salamov A."/>
            <person name="Wisecaver J."/>
            <person name="Long T.M."/>
            <person name="Aerts A.L."/>
            <person name="Barry K."/>
            <person name="Choi C."/>
            <person name="Clum A."/>
            <person name="Coughlan A.Y."/>
            <person name="Deshpande S."/>
            <person name="Douglass A.P."/>
            <person name="Hanson S.J."/>
            <person name="Klenk H.-P."/>
            <person name="LaButti K."/>
            <person name="Lapidus A."/>
            <person name="Lindquist E."/>
            <person name="Lipzen A."/>
            <person name="Meier-kolthoff J.P."/>
            <person name="Ohm R.A."/>
            <person name="Otillar R.P."/>
            <person name="Pangilinan J."/>
            <person name="Peng Y."/>
            <person name="Rokas A."/>
            <person name="Rosa C.A."/>
            <person name="Scheuner C."/>
            <person name="Sibirny A.A."/>
            <person name="Slot J.C."/>
            <person name="Stielow J.B."/>
            <person name="Sun H."/>
            <person name="Kurtzman C.P."/>
            <person name="Blackwell M."/>
            <person name="Grigoriev I.V."/>
            <person name="Jeffries T.W."/>
        </authorList>
    </citation>
    <scope>NUCLEOTIDE SEQUENCE [LARGE SCALE GENOMIC DNA]</scope>
    <source>
        <strain evidence="2 3">NRRL YB-4993</strain>
    </source>
</reference>
<dbReference type="EMBL" id="LXTC01000005">
    <property type="protein sequence ID" value="OBA20168.1"/>
    <property type="molecule type" value="Genomic_DNA"/>
</dbReference>
<comment type="caution">
    <text evidence="2">The sequence shown here is derived from an EMBL/GenBank/DDBJ whole genome shotgun (WGS) entry which is preliminary data.</text>
</comment>
<organism evidence="2 3">
    <name type="scientific">Metschnikowia bicuspidata var. bicuspidata NRRL YB-4993</name>
    <dbReference type="NCBI Taxonomy" id="869754"/>
    <lineage>
        <taxon>Eukaryota</taxon>
        <taxon>Fungi</taxon>
        <taxon>Dikarya</taxon>
        <taxon>Ascomycota</taxon>
        <taxon>Saccharomycotina</taxon>
        <taxon>Pichiomycetes</taxon>
        <taxon>Metschnikowiaceae</taxon>
        <taxon>Metschnikowia</taxon>
    </lineage>
</organism>